<accession>A0A8C0IE97</accession>
<reference evidence="1" key="1">
    <citation type="submission" date="2025-08" db="UniProtKB">
        <authorList>
            <consortium name="Ensembl"/>
        </authorList>
    </citation>
    <scope>IDENTIFICATION</scope>
</reference>
<dbReference type="Ensembl" id="ENSBOBT00000013985.1">
    <property type="protein sequence ID" value="ENSBOBP00000013663.1"/>
    <property type="gene ID" value="ENSBOBG00000008617.1"/>
</dbReference>
<reference evidence="1" key="2">
    <citation type="submission" date="2025-09" db="UniProtKB">
        <authorList>
            <consortium name="Ensembl"/>
        </authorList>
    </citation>
    <scope>IDENTIFICATION</scope>
</reference>
<evidence type="ECO:0000313" key="2">
    <source>
        <dbReference type="Proteomes" id="UP000694567"/>
    </source>
</evidence>
<protein>
    <submittedName>
        <fullName evidence="1">Uncharacterized protein</fullName>
    </submittedName>
</protein>
<proteinExistence type="predicted"/>
<dbReference type="AlphaFoldDB" id="A0A8C0IE97"/>
<sequence>THQRKLTLFTIPCPIPKSFLTLVQQKKKILNYIQPVANRVKLFIEELVWMVNPSYTLTTTLFLNTSSLNRPLQTLSKRPWLQKSCSFPQAS</sequence>
<name>A0A8C0IE97_BUBBB</name>
<keyword evidence="2" id="KW-1185">Reference proteome</keyword>
<dbReference type="Proteomes" id="UP000694567">
    <property type="component" value="Unplaced"/>
</dbReference>
<organism evidence="1 2">
    <name type="scientific">Bubo bubo</name>
    <name type="common">Eurasian eagle-owl</name>
    <name type="synonym">Strix bubo</name>
    <dbReference type="NCBI Taxonomy" id="30461"/>
    <lineage>
        <taxon>Eukaryota</taxon>
        <taxon>Metazoa</taxon>
        <taxon>Chordata</taxon>
        <taxon>Craniata</taxon>
        <taxon>Vertebrata</taxon>
        <taxon>Euteleostomi</taxon>
        <taxon>Archelosauria</taxon>
        <taxon>Archosauria</taxon>
        <taxon>Dinosauria</taxon>
        <taxon>Saurischia</taxon>
        <taxon>Theropoda</taxon>
        <taxon>Coelurosauria</taxon>
        <taxon>Aves</taxon>
        <taxon>Neognathae</taxon>
        <taxon>Neoaves</taxon>
        <taxon>Telluraves</taxon>
        <taxon>Strigiformes</taxon>
        <taxon>Strigidae</taxon>
        <taxon>Bubo</taxon>
    </lineage>
</organism>
<evidence type="ECO:0000313" key="1">
    <source>
        <dbReference type="Ensembl" id="ENSBOBP00000013663.1"/>
    </source>
</evidence>